<name>A0A2P2Q0P3_RHIMU</name>
<proteinExistence type="predicted"/>
<dbReference type="EMBL" id="GGEC01080038">
    <property type="protein sequence ID" value="MBX60522.1"/>
    <property type="molecule type" value="Transcribed_RNA"/>
</dbReference>
<sequence length="17" mass="2092">MVEKYYCSQQLLVRFIA</sequence>
<protein>
    <submittedName>
        <fullName evidence="1">Uncharacterized protein</fullName>
    </submittedName>
</protein>
<dbReference type="AlphaFoldDB" id="A0A2P2Q0P3"/>
<evidence type="ECO:0000313" key="1">
    <source>
        <dbReference type="EMBL" id="MBX60522.1"/>
    </source>
</evidence>
<organism evidence="1">
    <name type="scientific">Rhizophora mucronata</name>
    <name type="common">Asiatic mangrove</name>
    <dbReference type="NCBI Taxonomy" id="61149"/>
    <lineage>
        <taxon>Eukaryota</taxon>
        <taxon>Viridiplantae</taxon>
        <taxon>Streptophyta</taxon>
        <taxon>Embryophyta</taxon>
        <taxon>Tracheophyta</taxon>
        <taxon>Spermatophyta</taxon>
        <taxon>Magnoliopsida</taxon>
        <taxon>eudicotyledons</taxon>
        <taxon>Gunneridae</taxon>
        <taxon>Pentapetalae</taxon>
        <taxon>rosids</taxon>
        <taxon>fabids</taxon>
        <taxon>Malpighiales</taxon>
        <taxon>Rhizophoraceae</taxon>
        <taxon>Rhizophora</taxon>
    </lineage>
</organism>
<reference evidence="1" key="1">
    <citation type="submission" date="2018-02" db="EMBL/GenBank/DDBJ databases">
        <title>Rhizophora mucronata_Transcriptome.</title>
        <authorList>
            <person name="Meera S.P."/>
            <person name="Sreeshan A."/>
            <person name="Augustine A."/>
        </authorList>
    </citation>
    <scope>NUCLEOTIDE SEQUENCE</scope>
    <source>
        <tissue evidence="1">Leaf</tissue>
    </source>
</reference>
<accession>A0A2P2Q0P3</accession>